<feature type="compositionally biased region" description="Basic and acidic residues" evidence="2">
    <location>
        <begin position="708"/>
        <end position="717"/>
    </location>
</feature>
<evidence type="ECO:0000256" key="1">
    <source>
        <dbReference type="SAM" id="Coils"/>
    </source>
</evidence>
<feature type="compositionally biased region" description="Basic and acidic residues" evidence="2">
    <location>
        <begin position="819"/>
        <end position="829"/>
    </location>
</feature>
<evidence type="ECO:0000313" key="4">
    <source>
        <dbReference type="EMBL" id="ERF70015.1"/>
    </source>
</evidence>
<feature type="compositionally biased region" description="Gly residues" evidence="2">
    <location>
        <begin position="971"/>
        <end position="987"/>
    </location>
</feature>
<feature type="region of interest" description="Disordered" evidence="2">
    <location>
        <begin position="660"/>
        <end position="1093"/>
    </location>
</feature>
<evidence type="ECO:0000256" key="3">
    <source>
        <dbReference type="SAM" id="SignalP"/>
    </source>
</evidence>
<dbReference type="eggNOG" id="ENOG502QRXF">
    <property type="taxonomic scope" value="Eukaryota"/>
</dbReference>
<feature type="compositionally biased region" description="Gly residues" evidence="2">
    <location>
        <begin position="1051"/>
        <end position="1065"/>
    </location>
</feature>
<feature type="compositionally biased region" description="Basic and acidic residues" evidence="2">
    <location>
        <begin position="546"/>
        <end position="558"/>
    </location>
</feature>
<feature type="compositionally biased region" description="Basic and acidic residues" evidence="2">
    <location>
        <begin position="903"/>
        <end position="914"/>
    </location>
</feature>
<evidence type="ECO:0000256" key="2">
    <source>
        <dbReference type="SAM" id="MobiDB-lite"/>
    </source>
</evidence>
<protein>
    <recommendedName>
        <fullName evidence="6">Het-C-domain-containing protein</fullName>
    </recommendedName>
</protein>
<reference evidence="5" key="1">
    <citation type="journal article" date="2014" name="BMC Genomics">
        <title>Genome characteristics reveal the impact of lichenization on lichen-forming fungus Endocarpon pusillum Hedwig (Verrucariales, Ascomycota).</title>
        <authorList>
            <person name="Wang Y.-Y."/>
            <person name="Liu B."/>
            <person name="Zhang X.-Y."/>
            <person name="Zhou Q.-M."/>
            <person name="Zhang T."/>
            <person name="Li H."/>
            <person name="Yu Y.-F."/>
            <person name="Zhang X.-L."/>
            <person name="Hao X.-Y."/>
            <person name="Wang M."/>
            <person name="Wang L."/>
            <person name="Wei J.-C."/>
        </authorList>
    </citation>
    <scope>NUCLEOTIDE SEQUENCE [LARGE SCALE GENOMIC DNA]</scope>
    <source>
        <strain evidence="5">Z07020 / HMAS-L-300199</strain>
    </source>
</reference>
<dbReference type="Proteomes" id="UP000019373">
    <property type="component" value="Unassembled WGS sequence"/>
</dbReference>
<organism evidence="4 5">
    <name type="scientific">Endocarpon pusillum (strain Z07020 / HMAS-L-300199)</name>
    <name type="common">Lichen-forming fungus</name>
    <dbReference type="NCBI Taxonomy" id="1263415"/>
    <lineage>
        <taxon>Eukaryota</taxon>
        <taxon>Fungi</taxon>
        <taxon>Dikarya</taxon>
        <taxon>Ascomycota</taxon>
        <taxon>Pezizomycotina</taxon>
        <taxon>Eurotiomycetes</taxon>
        <taxon>Chaetothyriomycetidae</taxon>
        <taxon>Verrucariales</taxon>
        <taxon>Verrucariaceae</taxon>
        <taxon>Endocarpon</taxon>
    </lineage>
</organism>
<dbReference type="EMBL" id="KE721364">
    <property type="protein sequence ID" value="ERF70015.1"/>
    <property type="molecule type" value="Genomic_DNA"/>
</dbReference>
<evidence type="ECO:0008006" key="6">
    <source>
        <dbReference type="Google" id="ProtNLM"/>
    </source>
</evidence>
<feature type="signal peptide" evidence="3">
    <location>
        <begin position="1"/>
        <end position="25"/>
    </location>
</feature>
<dbReference type="PANTHER" id="PTHR14905">
    <property type="entry name" value="NG37"/>
    <property type="match status" value="1"/>
</dbReference>
<feature type="compositionally biased region" description="Polar residues" evidence="2">
    <location>
        <begin position="681"/>
        <end position="701"/>
    </location>
</feature>
<evidence type="ECO:0000313" key="5">
    <source>
        <dbReference type="Proteomes" id="UP000019373"/>
    </source>
</evidence>
<dbReference type="RefSeq" id="XP_007804349.1">
    <property type="nucleotide sequence ID" value="XM_007806158.1"/>
</dbReference>
<keyword evidence="1" id="KW-0175">Coiled coil</keyword>
<feature type="compositionally biased region" description="Basic and acidic residues" evidence="2">
    <location>
        <begin position="732"/>
        <end position="761"/>
    </location>
</feature>
<name>U1HII0_ENDPU</name>
<feature type="region of interest" description="Disordered" evidence="2">
    <location>
        <begin position="546"/>
        <end position="595"/>
    </location>
</feature>
<feature type="compositionally biased region" description="Basic and acidic residues" evidence="2">
    <location>
        <begin position="930"/>
        <end position="943"/>
    </location>
</feature>
<dbReference type="GeneID" id="19238607"/>
<dbReference type="Pfam" id="PF07217">
    <property type="entry name" value="Het-C"/>
    <property type="match status" value="1"/>
</dbReference>
<dbReference type="OrthoDB" id="2506204at2759"/>
<sequence>MAYSSLSVGLVCLICLLAFAESAYAFGAGNIGSTSKIEGQNWRHGDLEDILLTILMARAAGGKKFSKLDVKRVYFGNWLRDYSQAVDVGTVKYVSAEAIRILLWVLGFMSFGYGTKEFEVTTARLGCYRPEEHIDNPKNYADNEDARQYDRRLRGPVNERRELSIDEQTGMKNYIANERAGIDTSAGLVRKLFGRSIQLGRQYARSKNKDDLYEALRLLGTGCHCLEDFSAHSNYVELALIELGERNVFPHVGRRTQVQLRELRQPVYPLCTGTFGGVDFLHSVMGEFDDKATQSEIQELENTMNQAQNNQSDTSMLQDLLDKVPDGIFGGQNESQKADDLKQNAQAHQMQNTRISPREPEEWLSYINDIQEQIYPILEWHDEVMKSITEAIEKIPILPDLIEQIQEQINIFVFSLLAPFVVPIINQVKNELNTGSSEIIESSAAQQHIVFRDDSSSDPTHSMLSKDHFSNVLNEPAGKVAGQVLKWVVPQLMACWDDERIDVDRTLTRIINGTLHHPALRDYGQDGAADGRRLMFGVVQTWWEEKSEREKDGLREQLSRSGVESGRNHKPGVVDHGHGCNKPLGMPNLNTAQSSSAIGGPAASAVMGGLSGALASGTGGGQKYGSGGNNELGKIAGEAVGGGVVGSIVGGLAGGLLGGAFGEGEKKSKKTESYGRDGSHNETYSEYGQSGNTYGQAQFSRTDAPGGRQEEYTRYEQKPAASGGYGSQRFTETARYDDSGNQTYHHEERSSGAEYGSETRRYGSGGYPGKSSHKKDKSDDDDSDDEYKKQKKREKKEKKEKKKHGHKKHSDDDDDDSEDSNKKKYRDEYTSSGNPYGGQRRSSNEHRGQRYGSNEYGGERTSGYGNTRESDYAGARRDDGESGYGRRTGGGGDNEYGSSTYGRESRHTGGRRDEDEYGGSHQTGFGHGVRTSERESGYSRGGREDDEYSSNRQAGGYGDSSTYGREATSGYGSGGNTYGRETSGGYGSNTYGRGASDSYGGADAHTGGYRGNDDDNQGYGRSRPAYGGDETEQMPGGFGNDDEDQSYGRSGNRGYGRSSGGAGYGGDDREQMPGGFGGGDYDDEGERRRRYEY</sequence>
<dbReference type="InterPro" id="IPR052577">
    <property type="entry name" value="VWA7"/>
</dbReference>
<accession>U1HII0</accession>
<gene>
    <name evidence="4" type="ORF">EPUS_03567</name>
</gene>
<keyword evidence="3" id="KW-0732">Signal</keyword>
<proteinExistence type="predicted"/>
<dbReference type="InterPro" id="IPR010816">
    <property type="entry name" value="Het-C"/>
</dbReference>
<feature type="compositionally biased region" description="Basic and acidic residues" evidence="2">
    <location>
        <begin position="868"/>
        <end position="880"/>
    </location>
</feature>
<feature type="compositionally biased region" description="Gly residues" evidence="2">
    <location>
        <begin position="882"/>
        <end position="894"/>
    </location>
</feature>
<feature type="coiled-coil region" evidence="1">
    <location>
        <begin position="290"/>
        <end position="317"/>
    </location>
</feature>
<dbReference type="HOGENOM" id="CLU_010063_1_0_1"/>
<keyword evidence="5" id="KW-1185">Reference proteome</keyword>
<dbReference type="OMA" id="VQDCGHG"/>
<feature type="compositionally biased region" description="Basic and acidic residues" evidence="2">
    <location>
        <begin position="663"/>
        <end position="680"/>
    </location>
</feature>
<feature type="compositionally biased region" description="Basic residues" evidence="2">
    <location>
        <begin position="789"/>
        <end position="808"/>
    </location>
</feature>
<feature type="chain" id="PRO_5004612618" description="Het-C-domain-containing protein" evidence="3">
    <location>
        <begin position="26"/>
        <end position="1093"/>
    </location>
</feature>
<dbReference type="AlphaFoldDB" id="U1HII0"/>
<dbReference type="PANTHER" id="PTHR14905:SF11">
    <property type="entry name" value="TINC (EUROFUNG)"/>
    <property type="match status" value="1"/>
</dbReference>